<dbReference type="InterPro" id="IPR022409">
    <property type="entry name" value="PKD/Chitinase_dom"/>
</dbReference>
<dbReference type="Pfam" id="PF00801">
    <property type="entry name" value="PKD"/>
    <property type="match status" value="1"/>
</dbReference>
<dbReference type="InterPro" id="IPR035986">
    <property type="entry name" value="PKD_dom_sf"/>
</dbReference>
<dbReference type="EMBL" id="JBHSYQ010000015">
    <property type="protein sequence ID" value="MFC6999160.1"/>
    <property type="molecule type" value="Genomic_DNA"/>
</dbReference>
<feature type="compositionally biased region" description="Polar residues" evidence="7">
    <location>
        <begin position="438"/>
        <end position="449"/>
    </location>
</feature>
<dbReference type="Proteomes" id="UP001596405">
    <property type="component" value="Unassembled WGS sequence"/>
</dbReference>
<keyword evidence="4" id="KW-0249">Electron transport</keyword>
<keyword evidence="2 6" id="KW-0349">Heme</keyword>
<evidence type="ECO:0000259" key="9">
    <source>
        <dbReference type="PROSITE" id="PS50093"/>
    </source>
</evidence>
<organism evidence="11 12">
    <name type="scientific">Rufibacter roseus</name>
    <dbReference type="NCBI Taxonomy" id="1567108"/>
    <lineage>
        <taxon>Bacteria</taxon>
        <taxon>Pseudomonadati</taxon>
        <taxon>Bacteroidota</taxon>
        <taxon>Cytophagia</taxon>
        <taxon>Cytophagales</taxon>
        <taxon>Hymenobacteraceae</taxon>
        <taxon>Rufibacter</taxon>
    </lineage>
</organism>
<dbReference type="PRINTS" id="PR00606">
    <property type="entry name" value="CYTCHROMECID"/>
</dbReference>
<dbReference type="PROSITE" id="PS51007">
    <property type="entry name" value="CYTC"/>
    <property type="match status" value="1"/>
</dbReference>
<dbReference type="InterPro" id="IPR013783">
    <property type="entry name" value="Ig-like_fold"/>
</dbReference>
<feature type="region of interest" description="Disordered" evidence="7">
    <location>
        <begin position="438"/>
        <end position="469"/>
    </location>
</feature>
<comment type="caution">
    <text evidence="11">The sequence shown here is derived from an EMBL/GenBank/DDBJ whole genome shotgun (WGS) entry which is preliminary data.</text>
</comment>
<dbReference type="InterPro" id="IPR012938">
    <property type="entry name" value="Glc/Sorbosone_DH"/>
</dbReference>
<dbReference type="RefSeq" id="WP_082882885.1">
    <property type="nucleotide sequence ID" value="NZ_JBHSYQ010000015.1"/>
</dbReference>
<dbReference type="InterPro" id="IPR029010">
    <property type="entry name" value="ThuA-like"/>
</dbReference>
<dbReference type="SUPFAM" id="SSF46626">
    <property type="entry name" value="Cytochrome c"/>
    <property type="match status" value="1"/>
</dbReference>
<dbReference type="PROSITE" id="PS50093">
    <property type="entry name" value="PKD"/>
    <property type="match status" value="1"/>
</dbReference>
<dbReference type="InterPro" id="IPR011041">
    <property type="entry name" value="Quinoprot_gluc/sorb_DH_b-prop"/>
</dbReference>
<keyword evidence="1" id="KW-0813">Transport</keyword>
<dbReference type="Gene3D" id="3.40.50.880">
    <property type="match status" value="1"/>
</dbReference>
<dbReference type="Pfam" id="PF00034">
    <property type="entry name" value="Cytochrom_C"/>
    <property type="match status" value="1"/>
</dbReference>
<gene>
    <name evidence="11" type="ORF">ACFQHR_16105</name>
</gene>
<dbReference type="Gene3D" id="1.10.760.10">
    <property type="entry name" value="Cytochrome c-like domain"/>
    <property type="match status" value="1"/>
</dbReference>
<protein>
    <submittedName>
        <fullName evidence="11">ThuA domain-containing protein</fullName>
    </submittedName>
</protein>
<dbReference type="PANTHER" id="PTHR40469">
    <property type="entry name" value="SECRETED GLYCOSYL HYDROLASE"/>
    <property type="match status" value="1"/>
</dbReference>
<dbReference type="InterPro" id="IPR011042">
    <property type="entry name" value="6-blade_b-propeller_TolB-like"/>
</dbReference>
<feature type="domain" description="Cytochrome c" evidence="10">
    <location>
        <begin position="884"/>
        <end position="969"/>
    </location>
</feature>
<keyword evidence="8" id="KW-0472">Membrane</keyword>
<name>A0ABW2DNA9_9BACT</name>
<dbReference type="PANTHER" id="PTHR40469:SF2">
    <property type="entry name" value="GALACTOSE-BINDING DOMAIN-LIKE SUPERFAMILY PROTEIN"/>
    <property type="match status" value="1"/>
</dbReference>
<evidence type="ECO:0000256" key="5">
    <source>
        <dbReference type="ARBA" id="ARBA00023004"/>
    </source>
</evidence>
<reference evidence="12" key="1">
    <citation type="journal article" date="2019" name="Int. J. Syst. Evol. Microbiol.">
        <title>The Global Catalogue of Microorganisms (GCM) 10K type strain sequencing project: providing services to taxonomists for standard genome sequencing and annotation.</title>
        <authorList>
            <consortium name="The Broad Institute Genomics Platform"/>
            <consortium name="The Broad Institute Genome Sequencing Center for Infectious Disease"/>
            <person name="Wu L."/>
            <person name="Ma J."/>
        </authorList>
    </citation>
    <scope>NUCLEOTIDE SEQUENCE [LARGE SCALE GENOMIC DNA]</scope>
    <source>
        <strain evidence="12">CGMCC 4.7393</strain>
    </source>
</reference>
<keyword evidence="8" id="KW-0812">Transmembrane</keyword>
<dbReference type="Gene3D" id="2.60.40.10">
    <property type="entry name" value="Immunoglobulins"/>
    <property type="match status" value="1"/>
</dbReference>
<dbReference type="SUPFAM" id="SSF50952">
    <property type="entry name" value="Soluble quinoprotein glucose dehydrogenase"/>
    <property type="match status" value="1"/>
</dbReference>
<evidence type="ECO:0000313" key="11">
    <source>
        <dbReference type="EMBL" id="MFC6999160.1"/>
    </source>
</evidence>
<sequence length="1153" mass="127549">MNRKSAGTVALFEGEFTTIFSGKVKVLLLNYCSLLLAVSCCLFSFSSCKSKREGEPRVLVFSKTSGYHHSSIAHGNKALLELGEKNGFAVDTTSNASFIHEDSLKKYAAVIFLNTTGDVLNHYQEADFERYIQAGGGFVGVHAATDTEFNWGWYGRLVGGYFNGHPEVQQATIRVADDSHAATKHLPQEWKRKDEWYNFKSLNPEVKVLLTLDETSYKGGTNGENHPIAWYHDFEGGRAFYTALGHTEESYSDELFLQHLLGGIKYAIGDNNELDYDEAVAQRVPEEDRFVKTELTKGTLFEPTEMAILPNLDILVAQRRGEIMLYSQKTGEVTQAGFLDVYHSTKTNANAEEGVLGIAADPDFAKNNFVFVYYSPADTSVNRLSRFMFQNGKLDMASEKVILQFFSLREICCHTGGSIAFGSDKLLYLSTGDNSTPFSEKGQKYTNQGYAPLDGRPGHEQYDSRRTAGNTNDLRGKIIRIKVKENGSYEVPEGNLFPKDQPKTRPEIYTMGHRNPYRITVDPKTGFVYWGDVGPDSNIDSLATRGPKGYDEINQARKAGNFGWPLFIGNNYAYRKYSYATGESGPAFDPAKPVNESPNNTGLVQLPPAQPAYIWYPYDTSPDFPQLGSGGRTSMAGPVYYTDLQPKETRYPEYYNGKFFIYEWIRNWIKVVTMKQNGDLDKIEPFLEHESFSYIIDMEIGPDGKIYLLEYGKGWFTGNPDAAIQRVDYISGNLPPKIESLEVDSKSGLIPFTVSAKVVVTDSEKAKLKYIWKLGDTRKVTDVPEVEHTFTKAGDHVIQVEVIDPEKASAKSDQVTVYAGNEQPNVVIAVHGNRSFYFPGQPVKYQVHVIKNKGEVKPENLIVSADYIEGKDLAGAPLGHQVASEELLGKALMENSDCMGCHKLDGKSIGPSYAQVSDFYRNKKGATEHLTNKIIKGGAGVWGENAMPAHPTMSESDARKIVSWVMSLGSPKKAKASLPAKGQIVPDLGGQKKENTVLKLSATYTNEGGTGIKPLVGSGAVQLRSNQFDVSEFKEVHGFAKKDSSGHKYLLLPDGEGWLQEKVDLTNIKSIELAGFGSNAPHSYYVEVRLGQKNGRKVGEGKVTFNAERKAVTSSIPIQAPINKGVTDVFIVVKETAGKGRSKPLLKTVSFNP</sequence>
<evidence type="ECO:0000256" key="1">
    <source>
        <dbReference type="ARBA" id="ARBA00022448"/>
    </source>
</evidence>
<keyword evidence="8" id="KW-1133">Transmembrane helix</keyword>
<dbReference type="Pfam" id="PF07995">
    <property type="entry name" value="GSDH"/>
    <property type="match status" value="2"/>
</dbReference>
<dbReference type="InterPro" id="IPR009056">
    <property type="entry name" value="Cyt_c-like_dom"/>
</dbReference>
<keyword evidence="12" id="KW-1185">Reference proteome</keyword>
<dbReference type="SUPFAM" id="SSF49299">
    <property type="entry name" value="PKD domain"/>
    <property type="match status" value="1"/>
</dbReference>
<evidence type="ECO:0000256" key="3">
    <source>
        <dbReference type="ARBA" id="ARBA00022723"/>
    </source>
</evidence>
<dbReference type="InterPro" id="IPR002324">
    <property type="entry name" value="Cyt_c_ID"/>
</dbReference>
<evidence type="ECO:0000256" key="4">
    <source>
        <dbReference type="ARBA" id="ARBA00022982"/>
    </source>
</evidence>
<dbReference type="InterPro" id="IPR000601">
    <property type="entry name" value="PKD_dom"/>
</dbReference>
<dbReference type="Pfam" id="PF06283">
    <property type="entry name" value="ThuA"/>
    <property type="match status" value="1"/>
</dbReference>
<dbReference type="SUPFAM" id="SSF52317">
    <property type="entry name" value="Class I glutamine amidotransferase-like"/>
    <property type="match status" value="1"/>
</dbReference>
<evidence type="ECO:0000256" key="2">
    <source>
        <dbReference type="ARBA" id="ARBA00022617"/>
    </source>
</evidence>
<accession>A0ABW2DNA9</accession>
<feature type="compositionally biased region" description="Basic and acidic residues" evidence="7">
    <location>
        <begin position="456"/>
        <end position="466"/>
    </location>
</feature>
<keyword evidence="3 6" id="KW-0479">Metal-binding</keyword>
<dbReference type="InterPro" id="IPR036909">
    <property type="entry name" value="Cyt_c-like_dom_sf"/>
</dbReference>
<feature type="transmembrane region" description="Helical" evidence="8">
    <location>
        <begin position="26"/>
        <end position="45"/>
    </location>
</feature>
<evidence type="ECO:0000256" key="6">
    <source>
        <dbReference type="PROSITE-ProRule" id="PRU00433"/>
    </source>
</evidence>
<keyword evidence="5 6" id="KW-0408">Iron</keyword>
<proteinExistence type="predicted"/>
<dbReference type="InterPro" id="IPR029062">
    <property type="entry name" value="Class_I_gatase-like"/>
</dbReference>
<evidence type="ECO:0000259" key="10">
    <source>
        <dbReference type="PROSITE" id="PS51007"/>
    </source>
</evidence>
<evidence type="ECO:0000313" key="12">
    <source>
        <dbReference type="Proteomes" id="UP001596405"/>
    </source>
</evidence>
<feature type="domain" description="PKD" evidence="9">
    <location>
        <begin position="770"/>
        <end position="817"/>
    </location>
</feature>
<dbReference type="SMART" id="SM00089">
    <property type="entry name" value="PKD"/>
    <property type="match status" value="1"/>
</dbReference>
<evidence type="ECO:0000256" key="8">
    <source>
        <dbReference type="SAM" id="Phobius"/>
    </source>
</evidence>
<evidence type="ECO:0000256" key="7">
    <source>
        <dbReference type="SAM" id="MobiDB-lite"/>
    </source>
</evidence>
<dbReference type="CDD" id="cd00146">
    <property type="entry name" value="PKD"/>
    <property type="match status" value="1"/>
</dbReference>
<dbReference type="Gene3D" id="2.120.10.30">
    <property type="entry name" value="TolB, C-terminal domain"/>
    <property type="match status" value="1"/>
</dbReference>